<keyword evidence="2" id="KW-0548">Nucleotidyltransferase</keyword>
<sequence length="114" mass="12874">MSSIRAAVAVAAQKGMKIEQLDITTAYLNGDIKEEIFLEAPEYLEDILEHIGQAKREDDSVRKAARKMLEILRESDVVCFLNKALYGLRQAGRVWHSRLDKELRDLGAVPKTGF</sequence>
<proteinExistence type="predicted"/>
<dbReference type="EMBL" id="LBMM01007768">
    <property type="protein sequence ID" value="KMQ89435.1"/>
    <property type="molecule type" value="Genomic_DNA"/>
</dbReference>
<dbReference type="GO" id="GO:0003964">
    <property type="term" value="F:RNA-directed DNA polymerase activity"/>
    <property type="evidence" value="ECO:0007669"/>
    <property type="project" value="UniProtKB-KW"/>
</dbReference>
<reference evidence="2 3" key="1">
    <citation type="submission" date="2015-04" db="EMBL/GenBank/DDBJ databases">
        <title>Lasius niger genome sequencing.</title>
        <authorList>
            <person name="Konorov E.A."/>
            <person name="Nikitin M.A."/>
            <person name="Kirill M.V."/>
            <person name="Chang P."/>
        </authorList>
    </citation>
    <scope>NUCLEOTIDE SEQUENCE [LARGE SCALE GENOMIC DNA]</scope>
    <source>
        <tissue evidence="2">Whole</tissue>
    </source>
</reference>
<dbReference type="Pfam" id="PF07727">
    <property type="entry name" value="RVT_2"/>
    <property type="match status" value="1"/>
</dbReference>
<dbReference type="PaxDb" id="67767-A0A0J7N9T6"/>
<evidence type="ECO:0000313" key="3">
    <source>
        <dbReference type="Proteomes" id="UP000036403"/>
    </source>
</evidence>
<evidence type="ECO:0000313" key="2">
    <source>
        <dbReference type="EMBL" id="KMQ89435.1"/>
    </source>
</evidence>
<protein>
    <submittedName>
        <fullName evidence="2">Reverse transcriptase</fullName>
    </submittedName>
</protein>
<keyword evidence="3" id="KW-1185">Reference proteome</keyword>
<dbReference type="OrthoDB" id="7615381at2759"/>
<comment type="caution">
    <text evidence="2">The sequence shown here is derived from an EMBL/GenBank/DDBJ whole genome shotgun (WGS) entry which is preliminary data.</text>
</comment>
<feature type="domain" description="Reverse transcriptase Ty1/copia-type" evidence="1">
    <location>
        <begin position="2"/>
        <end position="42"/>
    </location>
</feature>
<dbReference type="Proteomes" id="UP000036403">
    <property type="component" value="Unassembled WGS sequence"/>
</dbReference>
<dbReference type="AlphaFoldDB" id="A0A0J7N9T6"/>
<keyword evidence="2" id="KW-0695">RNA-directed DNA polymerase</keyword>
<evidence type="ECO:0000259" key="1">
    <source>
        <dbReference type="Pfam" id="PF07727"/>
    </source>
</evidence>
<accession>A0A0J7N9T6</accession>
<keyword evidence="2" id="KW-0808">Transferase</keyword>
<dbReference type="STRING" id="67767.A0A0J7N9T6"/>
<name>A0A0J7N9T6_LASNI</name>
<gene>
    <name evidence="2" type="ORF">RF55_10937</name>
</gene>
<dbReference type="InterPro" id="IPR013103">
    <property type="entry name" value="RVT_2"/>
</dbReference>
<organism evidence="2 3">
    <name type="scientific">Lasius niger</name>
    <name type="common">Black garden ant</name>
    <dbReference type="NCBI Taxonomy" id="67767"/>
    <lineage>
        <taxon>Eukaryota</taxon>
        <taxon>Metazoa</taxon>
        <taxon>Ecdysozoa</taxon>
        <taxon>Arthropoda</taxon>
        <taxon>Hexapoda</taxon>
        <taxon>Insecta</taxon>
        <taxon>Pterygota</taxon>
        <taxon>Neoptera</taxon>
        <taxon>Endopterygota</taxon>
        <taxon>Hymenoptera</taxon>
        <taxon>Apocrita</taxon>
        <taxon>Aculeata</taxon>
        <taxon>Formicoidea</taxon>
        <taxon>Formicidae</taxon>
        <taxon>Formicinae</taxon>
        <taxon>Lasius</taxon>
        <taxon>Lasius</taxon>
    </lineage>
</organism>